<comment type="caution">
    <text evidence="1">The sequence shown here is derived from an EMBL/GenBank/DDBJ whole genome shotgun (WGS) entry which is preliminary data.</text>
</comment>
<dbReference type="RefSeq" id="WP_386733306.1">
    <property type="nucleotide sequence ID" value="NZ_JBHSTP010000004.1"/>
</dbReference>
<gene>
    <name evidence="1" type="ORF">ACFQB0_15255</name>
</gene>
<organism evidence="1 2">
    <name type="scientific">Luethyella okanaganae</name>
    <dbReference type="NCBI Taxonomy" id="69372"/>
    <lineage>
        <taxon>Bacteria</taxon>
        <taxon>Bacillati</taxon>
        <taxon>Actinomycetota</taxon>
        <taxon>Actinomycetes</taxon>
        <taxon>Micrococcales</taxon>
        <taxon>Microbacteriaceae</taxon>
        <taxon>Luethyella</taxon>
    </lineage>
</organism>
<sequence>MHLPTLPRHFNAWRQSMSPFRLSNQSPGRGQFDRIEVNLLVGVRREGEKARTLHGVELKCRLVHGEDSSKIENASSEVTLEWYDLSNIDVEGISTARQTT</sequence>
<name>A0ABW1VJJ1_9MICO</name>
<protein>
    <submittedName>
        <fullName evidence="1">Uncharacterized protein</fullName>
    </submittedName>
</protein>
<keyword evidence="2" id="KW-1185">Reference proteome</keyword>
<evidence type="ECO:0000313" key="1">
    <source>
        <dbReference type="EMBL" id="MFC6357467.1"/>
    </source>
</evidence>
<dbReference type="Proteomes" id="UP001596306">
    <property type="component" value="Unassembled WGS sequence"/>
</dbReference>
<evidence type="ECO:0000313" key="2">
    <source>
        <dbReference type="Proteomes" id="UP001596306"/>
    </source>
</evidence>
<accession>A0ABW1VJJ1</accession>
<proteinExistence type="predicted"/>
<reference evidence="2" key="1">
    <citation type="journal article" date="2019" name="Int. J. Syst. Evol. Microbiol.">
        <title>The Global Catalogue of Microorganisms (GCM) 10K type strain sequencing project: providing services to taxonomists for standard genome sequencing and annotation.</title>
        <authorList>
            <consortium name="The Broad Institute Genomics Platform"/>
            <consortium name="The Broad Institute Genome Sequencing Center for Infectious Disease"/>
            <person name="Wu L."/>
            <person name="Ma J."/>
        </authorList>
    </citation>
    <scope>NUCLEOTIDE SEQUENCE [LARGE SCALE GENOMIC DNA]</scope>
    <source>
        <strain evidence="2">CCUG 43304</strain>
    </source>
</reference>
<dbReference type="EMBL" id="JBHSTP010000004">
    <property type="protein sequence ID" value="MFC6357467.1"/>
    <property type="molecule type" value="Genomic_DNA"/>
</dbReference>